<dbReference type="AlphaFoldDB" id="A0A1I5D848"/>
<accession>A0A1I5D848</accession>
<feature type="region of interest" description="Disordered" evidence="1">
    <location>
        <begin position="83"/>
        <end position="125"/>
    </location>
</feature>
<dbReference type="Pfam" id="PF07119">
    <property type="entry name" value="DUF1375"/>
    <property type="match status" value="1"/>
</dbReference>
<dbReference type="PROSITE" id="PS51257">
    <property type="entry name" value="PROKAR_LIPOPROTEIN"/>
    <property type="match status" value="1"/>
</dbReference>
<dbReference type="EMBL" id="FOVO01000036">
    <property type="protein sequence ID" value="SFN95425.1"/>
    <property type="molecule type" value="Genomic_DNA"/>
</dbReference>
<keyword evidence="3" id="KW-1185">Reference proteome</keyword>
<proteinExistence type="predicted"/>
<dbReference type="STRING" id="53341.SAMN05421579_13617"/>
<evidence type="ECO:0000313" key="3">
    <source>
        <dbReference type="Proteomes" id="UP000199011"/>
    </source>
</evidence>
<reference evidence="3" key="1">
    <citation type="submission" date="2016-10" db="EMBL/GenBank/DDBJ databases">
        <authorList>
            <person name="Varghese N."/>
            <person name="Submissions S."/>
        </authorList>
    </citation>
    <scope>NUCLEOTIDE SEQUENCE [LARGE SCALE GENOMIC DNA]</scope>
    <source>
        <strain evidence="3">DSM 16522</strain>
    </source>
</reference>
<evidence type="ECO:0000313" key="2">
    <source>
        <dbReference type="EMBL" id="SFN95425.1"/>
    </source>
</evidence>
<name>A0A1I5D848_9GAMM</name>
<sequence>METMKNCKVFLLLYTTLGSLLVTGCSSIMTHSGPYQGYYSGAKANIGMLKDDKTGWFIKPLLAVDLPLSTFLDTLLLPYDYSRSDQDNSEQSPKHRIEQLDKNPIVMQPTTETVDHDTQFHSSSL</sequence>
<protein>
    <submittedName>
        <fullName evidence="2">Uncharacterized conserved protein YceK</fullName>
    </submittedName>
</protein>
<dbReference type="Proteomes" id="UP000199011">
    <property type="component" value="Unassembled WGS sequence"/>
</dbReference>
<organism evidence="2 3">
    <name type="scientific">Xenorhabdus japonica</name>
    <dbReference type="NCBI Taxonomy" id="53341"/>
    <lineage>
        <taxon>Bacteria</taxon>
        <taxon>Pseudomonadati</taxon>
        <taxon>Pseudomonadota</taxon>
        <taxon>Gammaproteobacteria</taxon>
        <taxon>Enterobacterales</taxon>
        <taxon>Morganellaceae</taxon>
        <taxon>Xenorhabdus</taxon>
    </lineage>
</organism>
<feature type="compositionally biased region" description="Basic and acidic residues" evidence="1">
    <location>
        <begin position="83"/>
        <end position="101"/>
    </location>
</feature>
<dbReference type="InterPro" id="IPR010780">
    <property type="entry name" value="DUF1375"/>
</dbReference>
<evidence type="ECO:0000256" key="1">
    <source>
        <dbReference type="SAM" id="MobiDB-lite"/>
    </source>
</evidence>
<dbReference type="NCBIfam" id="NF008628">
    <property type="entry name" value="PRK11616.1"/>
    <property type="match status" value="1"/>
</dbReference>
<gene>
    <name evidence="2" type="ORF">SAMN05421579_13617</name>
</gene>